<keyword evidence="4" id="KW-1185">Reference proteome</keyword>
<dbReference type="OrthoDB" id="9768734at2"/>
<reference evidence="3 4" key="1">
    <citation type="submission" date="2006-10" db="EMBL/GenBank/DDBJ databases">
        <title>Complete sequence of Syntrophobacter fumaroxidans MPOB.</title>
        <authorList>
            <consortium name="US DOE Joint Genome Institute"/>
            <person name="Copeland A."/>
            <person name="Lucas S."/>
            <person name="Lapidus A."/>
            <person name="Barry K."/>
            <person name="Detter J.C."/>
            <person name="Glavina del Rio T."/>
            <person name="Hammon N."/>
            <person name="Israni S."/>
            <person name="Pitluck S."/>
            <person name="Goltsman E.G."/>
            <person name="Martinez M."/>
            <person name="Schmutz J."/>
            <person name="Larimer F."/>
            <person name="Land M."/>
            <person name="Hauser L."/>
            <person name="Kyrpides N."/>
            <person name="Kim E."/>
            <person name="Boone D.R."/>
            <person name="Brockman F."/>
            <person name="Culley D."/>
            <person name="Ferry J."/>
            <person name="Gunsalus R."/>
            <person name="McInerney M.J."/>
            <person name="Morrison M."/>
            <person name="Plugge C."/>
            <person name="Rohlin L."/>
            <person name="Scholten J."/>
            <person name="Sieber J."/>
            <person name="Stams A.J.M."/>
            <person name="Worm P."/>
            <person name="Henstra A.M."/>
            <person name="Richardson P."/>
        </authorList>
    </citation>
    <scope>NUCLEOTIDE SEQUENCE [LARGE SCALE GENOMIC DNA]</scope>
    <source>
        <strain evidence="4">DSM 10017 / MPOB</strain>
    </source>
</reference>
<dbReference type="SUPFAM" id="SSF52172">
    <property type="entry name" value="CheY-like"/>
    <property type="match status" value="1"/>
</dbReference>
<dbReference type="InterPro" id="IPR050625">
    <property type="entry name" value="ParA/MinD_ATPase"/>
</dbReference>
<dbReference type="eggNOG" id="COG4565">
    <property type="taxonomic scope" value="Bacteria"/>
</dbReference>
<dbReference type="PANTHER" id="PTHR43384">
    <property type="entry name" value="SEPTUM SITE-DETERMINING PROTEIN MIND HOMOLOG, CHLOROPLASTIC-RELATED"/>
    <property type="match status" value="1"/>
</dbReference>
<dbReference type="GO" id="GO:0005524">
    <property type="term" value="F:ATP binding"/>
    <property type="evidence" value="ECO:0007669"/>
    <property type="project" value="UniProtKB-KW"/>
</dbReference>
<dbReference type="Proteomes" id="UP000001784">
    <property type="component" value="Chromosome"/>
</dbReference>
<dbReference type="EMBL" id="CP000478">
    <property type="protein sequence ID" value="ABK17186.1"/>
    <property type="molecule type" value="Genomic_DNA"/>
</dbReference>
<dbReference type="Gene3D" id="3.40.50.300">
    <property type="entry name" value="P-loop containing nucleotide triphosphate hydrolases"/>
    <property type="match status" value="1"/>
</dbReference>
<name>A0LID4_SYNFM</name>
<dbReference type="InterPro" id="IPR033756">
    <property type="entry name" value="YlxH/NBP35"/>
</dbReference>
<evidence type="ECO:0000313" key="4">
    <source>
        <dbReference type="Proteomes" id="UP000001784"/>
    </source>
</evidence>
<dbReference type="PANTHER" id="PTHR43384:SF6">
    <property type="entry name" value="SEPTUM SITE-DETERMINING PROTEIN MIND HOMOLOG, CHLOROPLASTIC"/>
    <property type="match status" value="1"/>
</dbReference>
<dbReference type="KEGG" id="sfu:Sfum_1497"/>
<evidence type="ECO:0000313" key="3">
    <source>
        <dbReference type="EMBL" id="ABK17186.1"/>
    </source>
</evidence>
<keyword evidence="1" id="KW-0547">Nucleotide-binding</keyword>
<accession>A0LID4</accession>
<dbReference type="eggNOG" id="COG4963">
    <property type="taxonomic scope" value="Bacteria"/>
</dbReference>
<dbReference type="STRING" id="335543.Sfum_1497"/>
<dbReference type="GO" id="GO:0051782">
    <property type="term" value="P:negative regulation of cell division"/>
    <property type="evidence" value="ECO:0007669"/>
    <property type="project" value="TreeGrafter"/>
</dbReference>
<dbReference type="Pfam" id="PF10609">
    <property type="entry name" value="ParA"/>
    <property type="match status" value="1"/>
</dbReference>
<evidence type="ECO:0000256" key="1">
    <source>
        <dbReference type="ARBA" id="ARBA00022741"/>
    </source>
</evidence>
<dbReference type="InterPro" id="IPR027417">
    <property type="entry name" value="P-loop_NTPase"/>
</dbReference>
<dbReference type="GO" id="GO:0009898">
    <property type="term" value="C:cytoplasmic side of plasma membrane"/>
    <property type="evidence" value="ECO:0007669"/>
    <property type="project" value="TreeGrafter"/>
</dbReference>
<dbReference type="GO" id="GO:0005829">
    <property type="term" value="C:cytosol"/>
    <property type="evidence" value="ECO:0007669"/>
    <property type="project" value="TreeGrafter"/>
</dbReference>
<dbReference type="Gene3D" id="3.40.50.2300">
    <property type="match status" value="1"/>
</dbReference>
<dbReference type="SUPFAM" id="SSF52540">
    <property type="entry name" value="P-loop containing nucleoside triphosphate hydrolases"/>
    <property type="match status" value="1"/>
</dbReference>
<dbReference type="AlphaFoldDB" id="A0LID4"/>
<dbReference type="HOGENOM" id="CLU_033160_2_1_7"/>
<protein>
    <submittedName>
        <fullName evidence="3">Response regulator receiver protein</fullName>
    </submittedName>
</protein>
<dbReference type="RefSeq" id="WP_011698357.1">
    <property type="nucleotide sequence ID" value="NC_008554.1"/>
</dbReference>
<dbReference type="GO" id="GO:0016887">
    <property type="term" value="F:ATP hydrolysis activity"/>
    <property type="evidence" value="ECO:0007669"/>
    <property type="project" value="TreeGrafter"/>
</dbReference>
<sequence>MTQDLISVVLDVRDTPTRAALERVLKSVPGFAIGNPDDSGPADLLVMEIGYEPEKEFHALQSLLSLGTVGEVFLTSSKPDKDILVQALRAGAREFLSQPIQEKEFRQSLEKFIERRRLSLKEKKTSKSGRIISLVGSKGGVGTTTIAVNLAGSIIRNDHLKSVALMDMNLLFGEIPLLLDITPSYHWGEIARNITRLDATFLMSVLHQHSSGLYVLSSPSQLAGQHAATPDVMEQLLTLMRRVFDFVVIDAGQTADDVSLKVLEMADTVFLVSVLSLPCLANVNRLLRLFFDLGYPHEDNVKVIVSRYVKNTDVSLKDAERSLNKKIFWTIPNDYKATMSSMNQGKVLSVVAPRSPVTASIDDLAVTLLGKKSRDDGAGWGLKLFRRSH</sequence>
<gene>
    <name evidence="3" type="ordered locus">Sfum_1497</name>
</gene>
<evidence type="ECO:0000256" key="2">
    <source>
        <dbReference type="ARBA" id="ARBA00022840"/>
    </source>
</evidence>
<keyword evidence="2" id="KW-0067">ATP-binding</keyword>
<dbReference type="InterPro" id="IPR011006">
    <property type="entry name" value="CheY-like_superfamily"/>
</dbReference>
<dbReference type="InParanoid" id="A0LID4"/>
<organism evidence="3 4">
    <name type="scientific">Syntrophobacter fumaroxidans (strain DSM 10017 / MPOB)</name>
    <dbReference type="NCBI Taxonomy" id="335543"/>
    <lineage>
        <taxon>Bacteria</taxon>
        <taxon>Pseudomonadati</taxon>
        <taxon>Thermodesulfobacteriota</taxon>
        <taxon>Syntrophobacteria</taxon>
        <taxon>Syntrophobacterales</taxon>
        <taxon>Syntrophobacteraceae</taxon>
        <taxon>Syntrophobacter</taxon>
    </lineage>
</organism>
<proteinExistence type="predicted"/>